<dbReference type="GO" id="GO:0020037">
    <property type="term" value="F:heme binding"/>
    <property type="evidence" value="ECO:0007669"/>
    <property type="project" value="InterPro"/>
</dbReference>
<reference evidence="9 10" key="1">
    <citation type="submission" date="2017-05" db="EMBL/GenBank/DDBJ databases">
        <title>Genomic insights into alkan degradation activity of Oleiphilus messinensis.</title>
        <authorList>
            <person name="Kozyavkin S.A."/>
            <person name="Slesarev A.I."/>
            <person name="Golyshin P.N."/>
            <person name="Korzhenkov A."/>
            <person name="Golyshina O.N."/>
            <person name="Toshchakov S.V."/>
        </authorList>
    </citation>
    <scope>NUCLEOTIDE SEQUENCE [LARGE SCALE GENOMIC DNA]</scope>
    <source>
        <strain evidence="9 10">ME102</strain>
    </source>
</reference>
<sequence length="500" mass="53930">MLRVSEQYGEPQMKKTRLSHVIMLGTLVLTGCNDDDNNSQATTDEEVRTLATSHGLNGDPVGTKSIASIDEPLAQLGMKLFYSKGLGGDLDSACVSCHHPIMGGGDNLSLPIGVQAEDPDLIGPGRIHSQAKAVAANMEYDGGPTVPRNAPTTFNLGLWEKGLFHDYRVEVLDNGIRTPDSAFGTADSAAHSLSQAQAMFPVTSAEEMRSDFEKDGSNQDLRVALTERFTSQALPNTWLDEFQAAFNSTDDAQTLITYDNIASALAAYQQSQSFVNSPWNNYVKGDNGALSDAAKRGAKLFYSSVEDGGAECVACHSGDFFTDESFHVLAIPQIGRGKGNGEDGSDDFGRARETGQESDRYAFRTPSLLNIEVTGPYGHDGAYDTLADVVRHHLNPEAAIDNFDFTLGALAQGDVQHEHAESNTRLALQQLQKQQADGSSKLKTVNLSEQQIDDLVAFLETLTDPCVKDRECLTPWIPDTTSTGPDGLQLNGYDEAGNLL</sequence>
<keyword evidence="10" id="KW-1185">Reference proteome</keyword>
<feature type="region of interest" description="Disordered" evidence="7">
    <location>
        <begin position="478"/>
        <end position="500"/>
    </location>
</feature>
<name>A0A1Y0IED9_9GAMM</name>
<evidence type="ECO:0000313" key="10">
    <source>
        <dbReference type="Proteomes" id="UP000196027"/>
    </source>
</evidence>
<dbReference type="EMBL" id="CP021425">
    <property type="protein sequence ID" value="ARU57835.1"/>
    <property type="molecule type" value="Genomic_DNA"/>
</dbReference>
<evidence type="ECO:0000256" key="2">
    <source>
        <dbReference type="ARBA" id="ARBA00022617"/>
    </source>
</evidence>
<accession>A0A1Y0IED9</accession>
<dbReference type="PROSITE" id="PS51257">
    <property type="entry name" value="PROKAR_LIPOPROTEIN"/>
    <property type="match status" value="1"/>
</dbReference>
<keyword evidence="5 6" id="KW-0408">Iron</keyword>
<gene>
    <name evidence="9" type="ORF">OLMES_3815</name>
</gene>
<dbReference type="GO" id="GO:0030313">
    <property type="term" value="C:cell envelope"/>
    <property type="evidence" value="ECO:0007669"/>
    <property type="project" value="UniProtKB-SubCell"/>
</dbReference>
<comment type="subcellular location">
    <subcellularLocation>
        <location evidence="1">Cell envelope</location>
    </subcellularLocation>
</comment>
<dbReference type="KEGG" id="ome:OLMES_3815"/>
<dbReference type="GO" id="GO:0046872">
    <property type="term" value="F:metal ion binding"/>
    <property type="evidence" value="ECO:0007669"/>
    <property type="project" value="UniProtKB-KW"/>
</dbReference>
<dbReference type="SUPFAM" id="SSF46626">
    <property type="entry name" value="Cytochrome c"/>
    <property type="match status" value="2"/>
</dbReference>
<dbReference type="InterPro" id="IPR004852">
    <property type="entry name" value="Di-haem_cyt_c_peroxidsae"/>
</dbReference>
<feature type="domain" description="Cytochrome c" evidence="8">
    <location>
        <begin position="292"/>
        <end position="463"/>
    </location>
</feature>
<feature type="compositionally biased region" description="Basic and acidic residues" evidence="7">
    <location>
        <begin position="347"/>
        <end position="359"/>
    </location>
</feature>
<evidence type="ECO:0000256" key="5">
    <source>
        <dbReference type="ARBA" id="ARBA00023004"/>
    </source>
</evidence>
<dbReference type="GO" id="GO:0009055">
    <property type="term" value="F:electron transfer activity"/>
    <property type="evidence" value="ECO:0007669"/>
    <property type="project" value="InterPro"/>
</dbReference>
<dbReference type="AlphaFoldDB" id="A0A1Y0IED9"/>
<dbReference type="InterPro" id="IPR009056">
    <property type="entry name" value="Cyt_c-like_dom"/>
</dbReference>
<keyword evidence="4" id="KW-0560">Oxidoreductase</keyword>
<dbReference type="InterPro" id="IPR051395">
    <property type="entry name" value="Cytochrome_c_Peroxidase/MauG"/>
</dbReference>
<dbReference type="Pfam" id="PF03150">
    <property type="entry name" value="CCP_MauG"/>
    <property type="match status" value="1"/>
</dbReference>
<dbReference type="GO" id="GO:0004130">
    <property type="term" value="F:cytochrome-c peroxidase activity"/>
    <property type="evidence" value="ECO:0007669"/>
    <property type="project" value="TreeGrafter"/>
</dbReference>
<evidence type="ECO:0000256" key="6">
    <source>
        <dbReference type="PROSITE-ProRule" id="PRU00433"/>
    </source>
</evidence>
<dbReference type="PANTHER" id="PTHR30600">
    <property type="entry name" value="CYTOCHROME C PEROXIDASE-RELATED"/>
    <property type="match status" value="1"/>
</dbReference>
<dbReference type="PROSITE" id="PS51007">
    <property type="entry name" value="CYTC"/>
    <property type="match status" value="1"/>
</dbReference>
<evidence type="ECO:0000256" key="4">
    <source>
        <dbReference type="ARBA" id="ARBA00023002"/>
    </source>
</evidence>
<keyword evidence="2 6" id="KW-0349">Heme</keyword>
<dbReference type="Gene3D" id="1.10.760.10">
    <property type="entry name" value="Cytochrome c-like domain"/>
    <property type="match status" value="2"/>
</dbReference>
<evidence type="ECO:0000313" key="9">
    <source>
        <dbReference type="EMBL" id="ARU57835.1"/>
    </source>
</evidence>
<keyword evidence="3 6" id="KW-0479">Metal-binding</keyword>
<evidence type="ECO:0000259" key="8">
    <source>
        <dbReference type="PROSITE" id="PS51007"/>
    </source>
</evidence>
<dbReference type="Proteomes" id="UP000196027">
    <property type="component" value="Chromosome"/>
</dbReference>
<evidence type="ECO:0000256" key="3">
    <source>
        <dbReference type="ARBA" id="ARBA00022723"/>
    </source>
</evidence>
<organism evidence="9 10">
    <name type="scientific">Oleiphilus messinensis</name>
    <dbReference type="NCBI Taxonomy" id="141451"/>
    <lineage>
        <taxon>Bacteria</taxon>
        <taxon>Pseudomonadati</taxon>
        <taxon>Pseudomonadota</taxon>
        <taxon>Gammaproteobacteria</taxon>
        <taxon>Oceanospirillales</taxon>
        <taxon>Oleiphilaceae</taxon>
        <taxon>Oleiphilus</taxon>
    </lineage>
</organism>
<evidence type="ECO:0000256" key="7">
    <source>
        <dbReference type="SAM" id="MobiDB-lite"/>
    </source>
</evidence>
<dbReference type="InterPro" id="IPR036909">
    <property type="entry name" value="Cyt_c-like_dom_sf"/>
</dbReference>
<evidence type="ECO:0000256" key="1">
    <source>
        <dbReference type="ARBA" id="ARBA00004196"/>
    </source>
</evidence>
<protein>
    <submittedName>
        <fullName evidence="9">Methylamine utilization protein MauG</fullName>
    </submittedName>
</protein>
<proteinExistence type="predicted"/>
<feature type="region of interest" description="Disordered" evidence="7">
    <location>
        <begin position="336"/>
        <end position="359"/>
    </location>
</feature>